<dbReference type="HAMAP" id="MF_01270">
    <property type="entry name" value="AnhMurNAc_kinase"/>
    <property type="match status" value="1"/>
</dbReference>
<dbReference type="InterPro" id="IPR043129">
    <property type="entry name" value="ATPase_NBD"/>
</dbReference>
<dbReference type="PANTHER" id="PTHR30605">
    <property type="entry name" value="ANHYDRO-N-ACETYLMURAMIC ACID KINASE"/>
    <property type="match status" value="1"/>
</dbReference>
<dbReference type="OrthoDB" id="9763949at2"/>
<proteinExistence type="inferred from homology"/>
<dbReference type="UniPathway" id="UPA00343"/>
<dbReference type="GO" id="GO:0009254">
    <property type="term" value="P:peptidoglycan turnover"/>
    <property type="evidence" value="ECO:0007669"/>
    <property type="project" value="UniProtKB-UniRule"/>
</dbReference>
<keyword evidence="3" id="KW-1185">Reference proteome</keyword>
<reference evidence="2 3" key="1">
    <citation type="submission" date="2018-05" db="EMBL/GenBank/DDBJ databases">
        <title>Genomic Encyclopedia of Archaeal and Bacterial Type Strains, Phase II (KMG-II): from individual species to whole genera.</title>
        <authorList>
            <person name="Goeker M."/>
        </authorList>
    </citation>
    <scope>NUCLEOTIDE SEQUENCE [LARGE SCALE GENOMIC DNA]</scope>
    <source>
        <strain evidence="2 3">DSM 22214</strain>
    </source>
</reference>
<dbReference type="Proteomes" id="UP000245489">
    <property type="component" value="Unassembled WGS sequence"/>
</dbReference>
<comment type="similarity">
    <text evidence="1">Belongs to the anhydro-N-acetylmuramic acid kinase family.</text>
</comment>
<comment type="catalytic activity">
    <reaction evidence="1">
        <text>1,6-anhydro-N-acetyl-beta-muramate + ATP + H2O = N-acetyl-D-muramate 6-phosphate + ADP + H(+)</text>
        <dbReference type="Rhea" id="RHEA:24952"/>
        <dbReference type="ChEBI" id="CHEBI:15377"/>
        <dbReference type="ChEBI" id="CHEBI:15378"/>
        <dbReference type="ChEBI" id="CHEBI:30616"/>
        <dbReference type="ChEBI" id="CHEBI:58690"/>
        <dbReference type="ChEBI" id="CHEBI:58722"/>
        <dbReference type="ChEBI" id="CHEBI:456216"/>
        <dbReference type="EC" id="2.7.1.170"/>
    </reaction>
</comment>
<dbReference type="AlphaFoldDB" id="A0A316F030"/>
<dbReference type="PANTHER" id="PTHR30605:SF0">
    <property type="entry name" value="ANHYDRO-N-ACETYLMURAMIC ACID KINASE"/>
    <property type="match status" value="1"/>
</dbReference>
<dbReference type="SUPFAM" id="SSF53067">
    <property type="entry name" value="Actin-like ATPase domain"/>
    <property type="match status" value="1"/>
</dbReference>
<dbReference type="GO" id="GO:0005524">
    <property type="term" value="F:ATP binding"/>
    <property type="evidence" value="ECO:0007669"/>
    <property type="project" value="UniProtKB-UniRule"/>
</dbReference>
<dbReference type="RefSeq" id="WP_109741252.1">
    <property type="nucleotide sequence ID" value="NZ_QGGO01000002.1"/>
</dbReference>
<dbReference type="UniPathway" id="UPA00544"/>
<dbReference type="CDD" id="cd24050">
    <property type="entry name" value="ASKHA_NBD_ANMK"/>
    <property type="match status" value="1"/>
</dbReference>
<protein>
    <recommendedName>
        <fullName evidence="1">Anhydro-N-acetylmuramic acid kinase</fullName>
        <ecNumber evidence="1">2.7.1.170</ecNumber>
    </recommendedName>
    <alternativeName>
        <fullName evidence="1">AnhMurNAc kinase</fullName>
    </alternativeName>
</protein>
<sequence>MNKNLQSLYQIAQKTTRKIIGLMSGTSMDGLDVALCEISGAGENTEVKLLHFDTVDYSEEIKTEIRKVFAKQTIDFQHLALLNEWIGVLHADMILNCLKSWNISTDEIDLVASHGQTVMHAPKILHLQEKFPNATLQIGDGDHIAVKTGIITISDFRQKHLAAGGEGAPLAVYGDYFIFGKKGENRIMLNMGGIANFTYLPATMNPEEVFVTDTGTGNTLIDAFTRLYFPEKAYDKDAEIALQGSVNQALLEELKADNFFKGPYPKTTGPELFSIEYVKKAQTKSNTSDISVHDLLATLTRFSAETIAEAINFTINNTSYDLKDFRIYMSGGGMHNPLLVEWLKELLPCEFLKTNDLGISGDAKEAVLFAILANETVSGGESDFGSRRGIPSVSMGKISFPS</sequence>
<keyword evidence="1 2" id="KW-0418">Kinase</keyword>
<dbReference type="GO" id="GO:0016773">
    <property type="term" value="F:phosphotransferase activity, alcohol group as acceptor"/>
    <property type="evidence" value="ECO:0007669"/>
    <property type="project" value="UniProtKB-UniRule"/>
</dbReference>
<dbReference type="Pfam" id="PF03702">
    <property type="entry name" value="AnmK"/>
    <property type="match status" value="1"/>
</dbReference>
<accession>A0A316F030</accession>
<evidence type="ECO:0000256" key="1">
    <source>
        <dbReference type="HAMAP-Rule" id="MF_01270"/>
    </source>
</evidence>
<gene>
    <name evidence="1" type="primary">anmK</name>
    <name evidence="2" type="ORF">LV89_00469</name>
</gene>
<keyword evidence="1" id="KW-0119">Carbohydrate metabolism</keyword>
<evidence type="ECO:0000313" key="3">
    <source>
        <dbReference type="Proteomes" id="UP000245489"/>
    </source>
</evidence>
<dbReference type="EMBL" id="QGGO01000002">
    <property type="protein sequence ID" value="PWK28916.1"/>
    <property type="molecule type" value="Genomic_DNA"/>
</dbReference>
<dbReference type="GO" id="GO:0006040">
    <property type="term" value="P:amino sugar metabolic process"/>
    <property type="evidence" value="ECO:0007669"/>
    <property type="project" value="InterPro"/>
</dbReference>
<dbReference type="GO" id="GO:0016301">
    <property type="term" value="F:kinase activity"/>
    <property type="evidence" value="ECO:0007669"/>
    <property type="project" value="UniProtKB-KW"/>
</dbReference>
<comment type="caution">
    <text evidence="2">The sequence shown here is derived from an EMBL/GenBank/DDBJ whole genome shotgun (WGS) entry which is preliminary data.</text>
</comment>
<dbReference type="InterPro" id="IPR005338">
    <property type="entry name" value="Anhydro_N_Ac-Mur_kinase"/>
</dbReference>
<comment type="function">
    <text evidence="1">Catalyzes the specific phosphorylation of 1,6-anhydro-N-acetylmuramic acid (anhMurNAc) with the simultaneous cleavage of the 1,6-anhydro ring, generating MurNAc-6-P. Is required for the utilization of anhMurNAc either imported from the medium or derived from its own cell wall murein, and thus plays a role in cell wall recycling.</text>
</comment>
<dbReference type="EC" id="2.7.1.170" evidence="1"/>
<keyword evidence="1" id="KW-0808">Transferase</keyword>
<evidence type="ECO:0000313" key="2">
    <source>
        <dbReference type="EMBL" id="PWK28916.1"/>
    </source>
</evidence>
<dbReference type="NCBIfam" id="NF007149">
    <property type="entry name" value="PRK09585.3-4"/>
    <property type="match status" value="1"/>
</dbReference>
<keyword evidence="1" id="KW-0547">Nucleotide-binding</keyword>
<comment type="pathway">
    <text evidence="1">Cell wall biogenesis; peptidoglycan recycling.</text>
</comment>
<dbReference type="Gene3D" id="3.30.420.40">
    <property type="match status" value="2"/>
</dbReference>
<name>A0A316F030_9BACT</name>
<keyword evidence="1" id="KW-0067">ATP-binding</keyword>
<feature type="binding site" evidence="1">
    <location>
        <begin position="25"/>
        <end position="32"/>
    </location>
    <ligand>
        <name>ATP</name>
        <dbReference type="ChEBI" id="CHEBI:30616"/>
    </ligand>
</feature>
<comment type="pathway">
    <text evidence="1">Amino-sugar metabolism; 1,6-anhydro-N-acetylmuramate degradation.</text>
</comment>
<organism evidence="2 3">
    <name type="scientific">Arcicella aurantiaca</name>
    <dbReference type="NCBI Taxonomy" id="591202"/>
    <lineage>
        <taxon>Bacteria</taxon>
        <taxon>Pseudomonadati</taxon>
        <taxon>Bacteroidota</taxon>
        <taxon>Cytophagia</taxon>
        <taxon>Cytophagales</taxon>
        <taxon>Flectobacillaceae</taxon>
        <taxon>Arcicella</taxon>
    </lineage>
</organism>
<dbReference type="GO" id="GO:0097175">
    <property type="term" value="P:1,6-anhydro-N-acetyl-beta-muramic acid catabolic process"/>
    <property type="evidence" value="ECO:0007669"/>
    <property type="project" value="UniProtKB-UniRule"/>
</dbReference>